<dbReference type="AlphaFoldDB" id="A0A845SK51"/>
<feature type="domain" description="HTH cro/C1-type" evidence="1">
    <location>
        <begin position="6"/>
        <end position="60"/>
    </location>
</feature>
<evidence type="ECO:0000313" key="3">
    <source>
        <dbReference type="Proteomes" id="UP000461443"/>
    </source>
</evidence>
<comment type="caution">
    <text evidence="2">The sequence shown here is derived from an EMBL/GenBank/DDBJ whole genome shotgun (WGS) entry which is preliminary data.</text>
</comment>
<dbReference type="EMBL" id="WUBS01000011">
    <property type="protein sequence ID" value="NDL64329.1"/>
    <property type="molecule type" value="Genomic_DNA"/>
</dbReference>
<proteinExistence type="predicted"/>
<dbReference type="CDD" id="cd00093">
    <property type="entry name" value="HTH_XRE"/>
    <property type="match status" value="1"/>
</dbReference>
<sequence>MLHRALRLVRQYHNESIVGLSIALNIPKETIAQLESGESSPSVDVLQRYSSHFDIPVPSFVFFSETLGTQGRLSKRLRLNLAGKVLDVLEWASKKNEKTEKA</sequence>
<dbReference type="Pfam" id="PF01381">
    <property type="entry name" value="HTH_3"/>
    <property type="match status" value="1"/>
</dbReference>
<reference evidence="2 3" key="2">
    <citation type="submission" date="2020-02" db="EMBL/GenBank/DDBJ databases">
        <title>The new genus of Enterobacteriales.</title>
        <authorList>
            <person name="Kim I.S."/>
        </authorList>
    </citation>
    <scope>NUCLEOTIDE SEQUENCE [LARGE SCALE GENOMIC DNA]</scope>
    <source>
        <strain evidence="2 3">SAP-6</strain>
    </source>
</reference>
<dbReference type="SMART" id="SM00530">
    <property type="entry name" value="HTH_XRE"/>
    <property type="match status" value="1"/>
</dbReference>
<dbReference type="GO" id="GO:0003677">
    <property type="term" value="F:DNA binding"/>
    <property type="evidence" value="ECO:0007669"/>
    <property type="project" value="InterPro"/>
</dbReference>
<dbReference type="InterPro" id="IPR010982">
    <property type="entry name" value="Lambda_DNA-bd_dom_sf"/>
</dbReference>
<dbReference type="RefSeq" id="WP_162367037.1">
    <property type="nucleotide sequence ID" value="NZ_WUBS01000011.1"/>
</dbReference>
<reference evidence="2 3" key="1">
    <citation type="submission" date="2019-12" db="EMBL/GenBank/DDBJ databases">
        <authorList>
            <person name="Lee S.D."/>
        </authorList>
    </citation>
    <scope>NUCLEOTIDE SEQUENCE [LARGE SCALE GENOMIC DNA]</scope>
    <source>
        <strain evidence="2 3">SAP-6</strain>
    </source>
</reference>
<accession>A0A845SK51</accession>
<gene>
    <name evidence="2" type="ORF">GRH90_16435</name>
</gene>
<dbReference type="Gene3D" id="1.10.260.40">
    <property type="entry name" value="lambda repressor-like DNA-binding domains"/>
    <property type="match status" value="1"/>
</dbReference>
<name>A0A845SK51_9GAMM</name>
<dbReference type="PROSITE" id="PS50943">
    <property type="entry name" value="HTH_CROC1"/>
    <property type="match status" value="1"/>
</dbReference>
<organism evidence="2 3">
    <name type="scientific">Acerihabitans arboris</name>
    <dbReference type="NCBI Taxonomy" id="2691583"/>
    <lineage>
        <taxon>Bacteria</taxon>
        <taxon>Pseudomonadati</taxon>
        <taxon>Pseudomonadota</taxon>
        <taxon>Gammaproteobacteria</taxon>
        <taxon>Enterobacterales</taxon>
        <taxon>Pectobacteriaceae</taxon>
        <taxon>Acerihabitans</taxon>
    </lineage>
</organism>
<dbReference type="InterPro" id="IPR001387">
    <property type="entry name" value="Cro/C1-type_HTH"/>
</dbReference>
<evidence type="ECO:0000259" key="1">
    <source>
        <dbReference type="PROSITE" id="PS50943"/>
    </source>
</evidence>
<evidence type="ECO:0000313" key="2">
    <source>
        <dbReference type="EMBL" id="NDL64329.1"/>
    </source>
</evidence>
<protein>
    <submittedName>
        <fullName evidence="2">Helix-turn-helix domain-containing protein</fullName>
    </submittedName>
</protein>
<dbReference type="Proteomes" id="UP000461443">
    <property type="component" value="Unassembled WGS sequence"/>
</dbReference>
<dbReference type="SUPFAM" id="SSF47413">
    <property type="entry name" value="lambda repressor-like DNA-binding domains"/>
    <property type="match status" value="1"/>
</dbReference>
<keyword evidence="3" id="KW-1185">Reference proteome</keyword>